<dbReference type="AlphaFoldDB" id="A0A955IX89"/>
<dbReference type="Pfam" id="PF00149">
    <property type="entry name" value="Metallophos"/>
    <property type="match status" value="1"/>
</dbReference>
<name>A0A955IX89_UNCKA</name>
<dbReference type="EMBL" id="JAGQNY010000010">
    <property type="protein sequence ID" value="MCA9302285.1"/>
    <property type="molecule type" value="Genomic_DNA"/>
</dbReference>
<dbReference type="GO" id="GO:0016787">
    <property type="term" value="F:hydrolase activity"/>
    <property type="evidence" value="ECO:0007669"/>
    <property type="project" value="InterPro"/>
</dbReference>
<organism evidence="3 4">
    <name type="scientific">candidate division WWE3 bacterium</name>
    <dbReference type="NCBI Taxonomy" id="2053526"/>
    <lineage>
        <taxon>Bacteria</taxon>
        <taxon>Katanobacteria</taxon>
    </lineage>
</organism>
<reference evidence="3" key="2">
    <citation type="journal article" date="2021" name="Microbiome">
        <title>Successional dynamics and alternative stable states in a saline activated sludge microbial community over 9 years.</title>
        <authorList>
            <person name="Wang Y."/>
            <person name="Ye J."/>
            <person name="Ju F."/>
            <person name="Liu L."/>
            <person name="Boyd J.A."/>
            <person name="Deng Y."/>
            <person name="Parks D.H."/>
            <person name="Jiang X."/>
            <person name="Yin X."/>
            <person name="Woodcroft B.J."/>
            <person name="Tyson G.W."/>
            <person name="Hugenholtz P."/>
            <person name="Polz M.F."/>
            <person name="Zhang T."/>
        </authorList>
    </citation>
    <scope>NUCLEOTIDE SEQUENCE</scope>
    <source>
        <strain evidence="3">HKST-UBA80</strain>
    </source>
</reference>
<feature type="transmembrane region" description="Helical" evidence="1">
    <location>
        <begin position="20"/>
        <end position="40"/>
    </location>
</feature>
<evidence type="ECO:0000259" key="2">
    <source>
        <dbReference type="Pfam" id="PF00149"/>
    </source>
</evidence>
<keyword evidence="1" id="KW-0812">Transmembrane</keyword>
<protein>
    <submittedName>
        <fullName evidence="3">Metallophosphoesterase</fullName>
    </submittedName>
</protein>
<accession>A0A955IX89</accession>
<feature type="domain" description="Calcineurin-like phosphoesterase" evidence="2">
    <location>
        <begin position="100"/>
        <end position="280"/>
    </location>
</feature>
<evidence type="ECO:0000313" key="3">
    <source>
        <dbReference type="EMBL" id="MCA9302285.1"/>
    </source>
</evidence>
<dbReference type="Proteomes" id="UP000714817">
    <property type="component" value="Unassembled WGS sequence"/>
</dbReference>
<evidence type="ECO:0000256" key="1">
    <source>
        <dbReference type="SAM" id="Phobius"/>
    </source>
</evidence>
<keyword evidence="1" id="KW-1133">Transmembrane helix</keyword>
<reference evidence="3" key="1">
    <citation type="submission" date="2020-04" db="EMBL/GenBank/DDBJ databases">
        <authorList>
            <person name="Zhang T."/>
        </authorList>
    </citation>
    <scope>NUCLEOTIDE SEQUENCE</scope>
    <source>
        <strain evidence="3">HKST-UBA80</strain>
    </source>
</reference>
<dbReference type="InterPro" id="IPR029052">
    <property type="entry name" value="Metallo-depent_PP-like"/>
</dbReference>
<dbReference type="SUPFAM" id="SSF56300">
    <property type="entry name" value="Metallo-dependent phosphatases"/>
    <property type="match status" value="1"/>
</dbReference>
<sequence>MFGRRSYSRTTKPGIVKRIIRTTVSSVVLGGFIFAISYAVKLGSEINIERLASLSTPLTEKIGLSQEEVGQVAGEFVSRISDTGVHQTPDISVSAKSNKLRFLVISDSHDDNINLENAINYADKEGVSFIAHLGDLTDWGDLESLNEARGVLYESSVPSYVLPGDHDQGQTGDLSNFINVFESPNRVITIQGEKIVFFDNSANFTPLSQEDLAWFENNIRGAKIVLLAQPLYHPIVNATFGVMGVFQGEKTPEVYDQAQLLLGYIRDSQVEVVIAGDRHNFSKNSDPVRKSLTHVVSGALGDEANKLMSPRVLLVSIDTQGSVTVEDVVIE</sequence>
<dbReference type="Gene3D" id="3.60.21.10">
    <property type="match status" value="1"/>
</dbReference>
<dbReference type="InterPro" id="IPR004843">
    <property type="entry name" value="Calcineurin-like_PHP"/>
</dbReference>
<gene>
    <name evidence="3" type="ORF">KDA10_02930</name>
</gene>
<comment type="caution">
    <text evidence="3">The sequence shown here is derived from an EMBL/GenBank/DDBJ whole genome shotgun (WGS) entry which is preliminary data.</text>
</comment>
<keyword evidence="1" id="KW-0472">Membrane</keyword>
<proteinExistence type="predicted"/>
<evidence type="ECO:0000313" key="4">
    <source>
        <dbReference type="Proteomes" id="UP000714817"/>
    </source>
</evidence>